<keyword evidence="8" id="KW-0804">Transcription</keyword>
<dbReference type="OMA" id="KAMCCIC"/>
<keyword evidence="5" id="KW-0862">Zinc</keyword>
<dbReference type="PROSITE" id="PS50808">
    <property type="entry name" value="ZF_BED"/>
    <property type="match status" value="1"/>
</dbReference>
<evidence type="ECO:0000313" key="12">
    <source>
        <dbReference type="EMBL" id="KMZ65015.1"/>
    </source>
</evidence>
<evidence type="ECO:0000256" key="6">
    <source>
        <dbReference type="ARBA" id="ARBA00023015"/>
    </source>
</evidence>
<dbReference type="PANTHER" id="PTHR46481:SF10">
    <property type="entry name" value="ZINC FINGER BED DOMAIN-CONTAINING PROTEIN 39"/>
    <property type="match status" value="1"/>
</dbReference>
<keyword evidence="7" id="KW-0238">DNA-binding</keyword>
<evidence type="ECO:0000313" key="13">
    <source>
        <dbReference type="Proteomes" id="UP000036987"/>
    </source>
</evidence>
<keyword evidence="6" id="KW-0805">Transcription regulation</keyword>
<evidence type="ECO:0000256" key="3">
    <source>
        <dbReference type="ARBA" id="ARBA00022723"/>
    </source>
</evidence>
<comment type="subcellular location">
    <subcellularLocation>
        <location evidence="1">Nucleus</location>
    </subcellularLocation>
</comment>
<dbReference type="STRING" id="29655.A0A0K9PA06"/>
<evidence type="ECO:0000259" key="11">
    <source>
        <dbReference type="PROSITE" id="PS50808"/>
    </source>
</evidence>
<feature type="domain" description="BED-type" evidence="11">
    <location>
        <begin position="36"/>
        <end position="96"/>
    </location>
</feature>
<proteinExistence type="predicted"/>
<dbReference type="SMART" id="SM00614">
    <property type="entry name" value="ZnF_BED"/>
    <property type="match status" value="1"/>
</dbReference>
<dbReference type="GO" id="GO:0009791">
    <property type="term" value="P:post-embryonic development"/>
    <property type="evidence" value="ECO:0007669"/>
    <property type="project" value="UniProtKB-ARBA"/>
</dbReference>
<comment type="caution">
    <text evidence="12">The sequence shown here is derived from an EMBL/GenBank/DDBJ whole genome shotgun (WGS) entry which is preliminary data.</text>
</comment>
<protein>
    <submittedName>
        <fullName evidence="12">HAT family dimerization domain-containing protein</fullName>
    </submittedName>
</protein>
<dbReference type="Pfam" id="PF14372">
    <property type="entry name" value="hAT-like_RNase-H"/>
    <property type="match status" value="1"/>
</dbReference>
<organism evidence="12 13">
    <name type="scientific">Zostera marina</name>
    <name type="common">Eelgrass</name>
    <dbReference type="NCBI Taxonomy" id="29655"/>
    <lineage>
        <taxon>Eukaryota</taxon>
        <taxon>Viridiplantae</taxon>
        <taxon>Streptophyta</taxon>
        <taxon>Embryophyta</taxon>
        <taxon>Tracheophyta</taxon>
        <taxon>Spermatophyta</taxon>
        <taxon>Magnoliopsida</taxon>
        <taxon>Liliopsida</taxon>
        <taxon>Zosteraceae</taxon>
        <taxon>Zostera</taxon>
    </lineage>
</organism>
<dbReference type="Pfam" id="PF05699">
    <property type="entry name" value="Dimer_Tnp_hAT"/>
    <property type="match status" value="1"/>
</dbReference>
<evidence type="ECO:0000256" key="2">
    <source>
        <dbReference type="ARBA" id="ARBA00011738"/>
    </source>
</evidence>
<evidence type="ECO:0000256" key="1">
    <source>
        <dbReference type="ARBA" id="ARBA00004123"/>
    </source>
</evidence>
<name>A0A0K9PA06_ZOSMR</name>
<dbReference type="AlphaFoldDB" id="A0A0K9PA06"/>
<comment type="subunit">
    <text evidence="2">Homodimer.</text>
</comment>
<sequence>MESEAIHSYSMEGISDTEMAIVEATPIPTPAPKKRKKKSFVWDYFTVENVSEDCSRACCNQCKQSYAYSTGNKIAGTSHLKRHILMGICPKIREENQQRALISGSSVGASIDPPKRRYRSSAIYSHPFDQDNSCINLAKMIIMHEYPLNMVEHSSFATFSQGLQPKFKMPDLDAIETEVMAIHHKEKQNISILFGTMPGRVSLTIGLYTTSQTLGYVSLTGHFIGNDWRLHKRMLNFMMVSSPHSENALSDAIGYCLSEWNMKSKLFTITLDNNCSSHDIYSANLRDHLSNKNALMLKGKLFVVRCFAHVLNVVAQDVIASIHGIIYNIRESVKYVKATIEREGKFVDISEQHQIPSSKSLSLDVQMQWNTTYLMLVAALDFRHAFTSLEACDPDYNEAPTIADWKKVEIVCTYLKLLYDSANTIMGTVDPTSNIYFQEAWKIQLELANALQGEDPVVCEIAKDMHEKFDQYWKDCSFILAIAVVMDPRFKMKLVEFSFSKIYGEDSARYIKVVDDAIHELYREYAINPHSLNPSYTEHEQNRQFNSVEASSIIVRSNGEACDFGEDHNFDVSINIEETHTQNIGETHAHNIEETQNIGEVYMVEQNNGEVNFVLEPNNGHSGHIEQELAIVQVKGEPDDGNYNHMNRMPLALSTGDGLLDFDIYISETAVADQTKSELDQYLEESLVPRIQEFDILGWWKLNVLKYPTLCKMASDILAIPMSMLSSFSTGSGNKMLDEYRSSLRPDTVEALFCTKDWLQYGPAMQEPPSSNGLFKPEL</sequence>
<reference evidence="13" key="1">
    <citation type="journal article" date="2016" name="Nature">
        <title>The genome of the seagrass Zostera marina reveals angiosperm adaptation to the sea.</title>
        <authorList>
            <person name="Olsen J.L."/>
            <person name="Rouze P."/>
            <person name="Verhelst B."/>
            <person name="Lin Y.-C."/>
            <person name="Bayer T."/>
            <person name="Collen J."/>
            <person name="Dattolo E."/>
            <person name="De Paoli E."/>
            <person name="Dittami S."/>
            <person name="Maumus F."/>
            <person name="Michel G."/>
            <person name="Kersting A."/>
            <person name="Lauritano C."/>
            <person name="Lohaus R."/>
            <person name="Toepel M."/>
            <person name="Tonon T."/>
            <person name="Vanneste K."/>
            <person name="Amirebrahimi M."/>
            <person name="Brakel J."/>
            <person name="Bostroem C."/>
            <person name="Chovatia M."/>
            <person name="Grimwood J."/>
            <person name="Jenkins J.W."/>
            <person name="Jueterbock A."/>
            <person name="Mraz A."/>
            <person name="Stam W.T."/>
            <person name="Tice H."/>
            <person name="Bornberg-Bauer E."/>
            <person name="Green P.J."/>
            <person name="Pearson G.A."/>
            <person name="Procaccini G."/>
            <person name="Duarte C.M."/>
            <person name="Schmutz J."/>
            <person name="Reusch T.B.H."/>
            <person name="Van de Peer Y."/>
        </authorList>
    </citation>
    <scope>NUCLEOTIDE SEQUENCE [LARGE SCALE GENOMIC DNA]</scope>
    <source>
        <strain evidence="13">cv. Finnish</strain>
    </source>
</reference>
<evidence type="ECO:0000256" key="7">
    <source>
        <dbReference type="ARBA" id="ARBA00023125"/>
    </source>
</evidence>
<keyword evidence="3" id="KW-0479">Metal-binding</keyword>
<dbReference type="SUPFAM" id="SSF57667">
    <property type="entry name" value="beta-beta-alpha zinc fingers"/>
    <property type="match status" value="1"/>
</dbReference>
<keyword evidence="9" id="KW-0539">Nucleus</keyword>
<dbReference type="GO" id="GO:0008270">
    <property type="term" value="F:zinc ion binding"/>
    <property type="evidence" value="ECO:0007669"/>
    <property type="project" value="UniProtKB-KW"/>
</dbReference>
<dbReference type="InterPro" id="IPR036236">
    <property type="entry name" value="Znf_C2H2_sf"/>
</dbReference>
<dbReference type="InterPro" id="IPR008906">
    <property type="entry name" value="HATC_C_dom"/>
</dbReference>
<gene>
    <name evidence="12" type="ORF">ZOSMA_33G00450</name>
</gene>
<keyword evidence="13" id="KW-1185">Reference proteome</keyword>
<dbReference type="GO" id="GO:0005634">
    <property type="term" value="C:nucleus"/>
    <property type="evidence" value="ECO:0007669"/>
    <property type="project" value="UniProtKB-SubCell"/>
</dbReference>
<evidence type="ECO:0000256" key="5">
    <source>
        <dbReference type="ARBA" id="ARBA00022833"/>
    </source>
</evidence>
<evidence type="ECO:0000256" key="10">
    <source>
        <dbReference type="PROSITE-ProRule" id="PRU00027"/>
    </source>
</evidence>
<dbReference type="InterPro" id="IPR003656">
    <property type="entry name" value="Znf_BED"/>
</dbReference>
<dbReference type="GO" id="GO:0046983">
    <property type="term" value="F:protein dimerization activity"/>
    <property type="evidence" value="ECO:0007669"/>
    <property type="project" value="InterPro"/>
</dbReference>
<keyword evidence="4 10" id="KW-0863">Zinc-finger</keyword>
<dbReference type="InterPro" id="IPR025525">
    <property type="entry name" value="hAT-like_transposase_RNase-H"/>
</dbReference>
<evidence type="ECO:0000256" key="4">
    <source>
        <dbReference type="ARBA" id="ARBA00022771"/>
    </source>
</evidence>
<evidence type="ECO:0000256" key="8">
    <source>
        <dbReference type="ARBA" id="ARBA00023163"/>
    </source>
</evidence>
<dbReference type="SUPFAM" id="SSF53098">
    <property type="entry name" value="Ribonuclease H-like"/>
    <property type="match status" value="1"/>
</dbReference>
<dbReference type="PANTHER" id="PTHR46481">
    <property type="entry name" value="ZINC FINGER BED DOMAIN-CONTAINING PROTEIN 4"/>
    <property type="match status" value="1"/>
</dbReference>
<dbReference type="OrthoDB" id="2610923at2759"/>
<dbReference type="Proteomes" id="UP000036987">
    <property type="component" value="Unassembled WGS sequence"/>
</dbReference>
<dbReference type="EMBL" id="LFYR01001077">
    <property type="protein sequence ID" value="KMZ65015.1"/>
    <property type="molecule type" value="Genomic_DNA"/>
</dbReference>
<evidence type="ECO:0000256" key="9">
    <source>
        <dbReference type="ARBA" id="ARBA00023242"/>
    </source>
</evidence>
<dbReference type="InterPro" id="IPR052035">
    <property type="entry name" value="ZnF_BED_domain_contain"/>
</dbReference>
<dbReference type="GO" id="GO:0003677">
    <property type="term" value="F:DNA binding"/>
    <property type="evidence" value="ECO:0007669"/>
    <property type="project" value="UniProtKB-KW"/>
</dbReference>
<dbReference type="InterPro" id="IPR012337">
    <property type="entry name" value="RNaseH-like_sf"/>
</dbReference>
<accession>A0A0K9PA06</accession>